<keyword evidence="3" id="KW-1185">Reference proteome</keyword>
<feature type="transmembrane region" description="Helical" evidence="1">
    <location>
        <begin position="66"/>
        <end position="85"/>
    </location>
</feature>
<reference evidence="2 3" key="1">
    <citation type="journal article" date="2014" name="Genome Biol. Evol.">
        <title>The secreted proteins of Achlya hypogyna and Thraustotheca clavata identify the ancestral oomycete secretome and reveal gene acquisitions by horizontal gene transfer.</title>
        <authorList>
            <person name="Misner I."/>
            <person name="Blouin N."/>
            <person name="Leonard G."/>
            <person name="Richards T.A."/>
            <person name="Lane C.E."/>
        </authorList>
    </citation>
    <scope>NUCLEOTIDE SEQUENCE [LARGE SCALE GENOMIC DNA]</scope>
    <source>
        <strain evidence="2 3">ATCC 48635</strain>
    </source>
</reference>
<comment type="caution">
    <text evidence="2">The sequence shown here is derived from an EMBL/GenBank/DDBJ whole genome shotgun (WGS) entry which is preliminary data.</text>
</comment>
<dbReference type="AlphaFoldDB" id="A0A1V9YFS0"/>
<sequence length="175" mass="19617">MIVVRNAETFVAPREVLSQSCSALIALSVLSFLFLYSIWWAPLLTGAIGCVGYYTSQLLSFDEPNSAFISITALQFAGEVMLLLHTTSDIKYEEKNGWEVVCMLFGTLALLTLAYMTVRLLSNAKWFIWPEKFKAQQAVCNILEHNSSCSAQWPLLDTDEGVDLMMQRDVCKSLV</sequence>
<feature type="transmembrane region" description="Helical" evidence="1">
    <location>
        <begin position="21"/>
        <end position="54"/>
    </location>
</feature>
<keyword evidence="1" id="KW-1133">Transmembrane helix</keyword>
<accession>A0A1V9YFS0</accession>
<dbReference type="OrthoDB" id="69455at2759"/>
<organism evidence="2 3">
    <name type="scientific">Achlya hypogyna</name>
    <name type="common">Oomycete</name>
    <name type="synonym">Protoachlya hypogyna</name>
    <dbReference type="NCBI Taxonomy" id="1202772"/>
    <lineage>
        <taxon>Eukaryota</taxon>
        <taxon>Sar</taxon>
        <taxon>Stramenopiles</taxon>
        <taxon>Oomycota</taxon>
        <taxon>Saprolegniomycetes</taxon>
        <taxon>Saprolegniales</taxon>
        <taxon>Achlyaceae</taxon>
        <taxon>Achlya</taxon>
    </lineage>
</organism>
<evidence type="ECO:0000313" key="3">
    <source>
        <dbReference type="Proteomes" id="UP000243579"/>
    </source>
</evidence>
<dbReference type="Proteomes" id="UP000243579">
    <property type="component" value="Unassembled WGS sequence"/>
</dbReference>
<feature type="transmembrane region" description="Helical" evidence="1">
    <location>
        <begin position="97"/>
        <end position="118"/>
    </location>
</feature>
<protein>
    <submittedName>
        <fullName evidence="2">Uncharacterized protein</fullName>
    </submittedName>
</protein>
<name>A0A1V9YFS0_ACHHY</name>
<gene>
    <name evidence="2" type="ORF">ACHHYP_20660</name>
</gene>
<evidence type="ECO:0000313" key="2">
    <source>
        <dbReference type="EMBL" id="OQR84556.1"/>
    </source>
</evidence>
<keyword evidence="1" id="KW-0472">Membrane</keyword>
<keyword evidence="1" id="KW-0812">Transmembrane</keyword>
<evidence type="ECO:0000256" key="1">
    <source>
        <dbReference type="SAM" id="Phobius"/>
    </source>
</evidence>
<dbReference type="EMBL" id="JNBR01001851">
    <property type="protein sequence ID" value="OQR84556.1"/>
    <property type="molecule type" value="Genomic_DNA"/>
</dbReference>
<proteinExistence type="predicted"/>